<feature type="transmembrane region" description="Helical" evidence="7">
    <location>
        <begin position="187"/>
        <end position="212"/>
    </location>
</feature>
<dbReference type="Gene3D" id="1.10.3720.10">
    <property type="entry name" value="MetI-like"/>
    <property type="match status" value="1"/>
</dbReference>
<feature type="transmembrane region" description="Helical" evidence="7">
    <location>
        <begin position="130"/>
        <end position="148"/>
    </location>
</feature>
<dbReference type="InterPro" id="IPR035906">
    <property type="entry name" value="MetI-like_sf"/>
</dbReference>
<dbReference type="RefSeq" id="WP_307198449.1">
    <property type="nucleotide sequence ID" value="NZ_JAUTAN010000001.1"/>
</dbReference>
<dbReference type="EMBL" id="JAUTAN010000001">
    <property type="protein sequence ID" value="MDQ1103001.1"/>
    <property type="molecule type" value="Genomic_DNA"/>
</dbReference>
<evidence type="ECO:0000256" key="3">
    <source>
        <dbReference type="ARBA" id="ARBA00022475"/>
    </source>
</evidence>
<keyword evidence="3" id="KW-1003">Cell membrane</keyword>
<keyword evidence="6 7" id="KW-0472">Membrane</keyword>
<keyword evidence="2 7" id="KW-0813">Transport</keyword>
<evidence type="ECO:0000313" key="9">
    <source>
        <dbReference type="EMBL" id="MDQ1103001.1"/>
    </source>
</evidence>
<evidence type="ECO:0000256" key="4">
    <source>
        <dbReference type="ARBA" id="ARBA00022692"/>
    </source>
</evidence>
<evidence type="ECO:0000256" key="7">
    <source>
        <dbReference type="RuleBase" id="RU363032"/>
    </source>
</evidence>
<gene>
    <name evidence="9" type="ORF">QE405_000285</name>
</gene>
<evidence type="ECO:0000259" key="8">
    <source>
        <dbReference type="PROSITE" id="PS50928"/>
    </source>
</evidence>
<protein>
    <submittedName>
        <fullName evidence="9">Peptide/nickel transport system permease protein</fullName>
    </submittedName>
</protein>
<evidence type="ECO:0000256" key="2">
    <source>
        <dbReference type="ARBA" id="ARBA00022448"/>
    </source>
</evidence>
<dbReference type="AlphaFoldDB" id="A0AAJ1U1W9"/>
<feature type="transmembrane region" description="Helical" evidence="7">
    <location>
        <begin position="232"/>
        <end position="251"/>
    </location>
</feature>
<dbReference type="PANTHER" id="PTHR43386">
    <property type="entry name" value="OLIGOPEPTIDE TRANSPORT SYSTEM PERMEASE PROTEIN APPC"/>
    <property type="match status" value="1"/>
</dbReference>
<feature type="transmembrane region" description="Helical" evidence="7">
    <location>
        <begin position="101"/>
        <end position="124"/>
    </location>
</feature>
<feature type="domain" description="ABC transmembrane type-1" evidence="8">
    <location>
        <begin position="70"/>
        <end position="255"/>
    </location>
</feature>
<dbReference type="InterPro" id="IPR050366">
    <property type="entry name" value="BP-dependent_transpt_permease"/>
</dbReference>
<dbReference type="GO" id="GO:0005886">
    <property type="term" value="C:plasma membrane"/>
    <property type="evidence" value="ECO:0007669"/>
    <property type="project" value="UniProtKB-SubCell"/>
</dbReference>
<dbReference type="SUPFAM" id="SSF161098">
    <property type="entry name" value="MetI-like"/>
    <property type="match status" value="1"/>
</dbReference>
<dbReference type="CDD" id="cd06261">
    <property type="entry name" value="TM_PBP2"/>
    <property type="match status" value="1"/>
</dbReference>
<dbReference type="GO" id="GO:0055085">
    <property type="term" value="P:transmembrane transport"/>
    <property type="evidence" value="ECO:0007669"/>
    <property type="project" value="InterPro"/>
</dbReference>
<evidence type="ECO:0000313" key="10">
    <source>
        <dbReference type="Proteomes" id="UP001239215"/>
    </source>
</evidence>
<dbReference type="Pfam" id="PF00528">
    <property type="entry name" value="BPD_transp_1"/>
    <property type="match status" value="1"/>
</dbReference>
<comment type="subcellular location">
    <subcellularLocation>
        <location evidence="1 7">Cell membrane</location>
        <topology evidence="1 7">Multi-pass membrane protein</topology>
    </subcellularLocation>
</comment>
<dbReference type="Proteomes" id="UP001239215">
    <property type="component" value="Unassembled WGS sequence"/>
</dbReference>
<keyword evidence="4 7" id="KW-0812">Transmembrane</keyword>
<feature type="transmembrane region" description="Helical" evidence="7">
    <location>
        <begin position="74"/>
        <end position="94"/>
    </location>
</feature>
<keyword evidence="5 7" id="KW-1133">Transmembrane helix</keyword>
<evidence type="ECO:0000256" key="1">
    <source>
        <dbReference type="ARBA" id="ARBA00004651"/>
    </source>
</evidence>
<organism evidence="9 10">
    <name type="scientific">Nocardioides zeae</name>
    <dbReference type="NCBI Taxonomy" id="1457234"/>
    <lineage>
        <taxon>Bacteria</taxon>
        <taxon>Bacillati</taxon>
        <taxon>Actinomycetota</taxon>
        <taxon>Actinomycetes</taxon>
        <taxon>Propionibacteriales</taxon>
        <taxon>Nocardioidaceae</taxon>
        <taxon>Nocardioides</taxon>
    </lineage>
</organism>
<dbReference type="PANTHER" id="PTHR43386:SF25">
    <property type="entry name" value="PEPTIDE ABC TRANSPORTER PERMEASE PROTEIN"/>
    <property type="match status" value="1"/>
</dbReference>
<comment type="similarity">
    <text evidence="7">Belongs to the binding-protein-dependent transport system permease family.</text>
</comment>
<dbReference type="PROSITE" id="PS50928">
    <property type="entry name" value="ABC_TM1"/>
    <property type="match status" value="1"/>
</dbReference>
<comment type="caution">
    <text evidence="9">The sequence shown here is derived from an EMBL/GenBank/DDBJ whole genome shotgun (WGS) entry which is preliminary data.</text>
</comment>
<sequence length="267" mass="28066">MSTRLPWAAGAVLVLLAAFALAPQLFAPEGPYAEDIAQRLQAPSASHPFGTDELGRDLLARVVHGTRTTLGTSLLALAVATTLALAVGGVAGYVRGRTDRVLMLGVDALLALPALLVSLLIVFALGSGTLALALAVGLASVPAFARLTRAEVLRVDTQPFTEAARAFGVPGRVVLARHVLPHTVRPLVALAAVELAAILLTVSVLGFLGYGATPPHPEWGTLVAEGRRYFVTAWWLTALPGIVLVVLVLSLHRVGRWLTDRTPEWAP</sequence>
<name>A0AAJ1U1W9_9ACTN</name>
<evidence type="ECO:0000256" key="6">
    <source>
        <dbReference type="ARBA" id="ARBA00023136"/>
    </source>
</evidence>
<proteinExistence type="inferred from homology"/>
<evidence type="ECO:0000256" key="5">
    <source>
        <dbReference type="ARBA" id="ARBA00022989"/>
    </source>
</evidence>
<reference evidence="9" key="1">
    <citation type="submission" date="2023-07" db="EMBL/GenBank/DDBJ databases">
        <title>Functional and genomic diversity of the sorghum phyllosphere microbiome.</title>
        <authorList>
            <person name="Shade A."/>
        </authorList>
    </citation>
    <scope>NUCLEOTIDE SEQUENCE</scope>
    <source>
        <strain evidence="9">SORGH_AS_1067</strain>
    </source>
</reference>
<dbReference type="InterPro" id="IPR000515">
    <property type="entry name" value="MetI-like"/>
</dbReference>
<accession>A0AAJ1U1W9</accession>